<evidence type="ECO:0000256" key="5">
    <source>
        <dbReference type="ARBA" id="ARBA00022777"/>
    </source>
</evidence>
<dbReference type="PROSITE" id="PS50110">
    <property type="entry name" value="RESPONSE_REGULATORY"/>
    <property type="match status" value="1"/>
</dbReference>
<accession>A0AA97AIP9</accession>
<gene>
    <name evidence="11" type="ORF">HJG54_15215</name>
</gene>
<dbReference type="EMBL" id="CP053586">
    <property type="protein sequence ID" value="WNZ24076.1"/>
    <property type="molecule type" value="Genomic_DNA"/>
</dbReference>
<dbReference type="PROSITE" id="PS50109">
    <property type="entry name" value="HIS_KIN"/>
    <property type="match status" value="1"/>
</dbReference>
<evidence type="ECO:0000313" key="11">
    <source>
        <dbReference type="EMBL" id="WNZ24076.1"/>
    </source>
</evidence>
<dbReference type="PANTHER" id="PTHR43547">
    <property type="entry name" value="TWO-COMPONENT HISTIDINE KINASE"/>
    <property type="match status" value="1"/>
</dbReference>
<dbReference type="CDD" id="cd00082">
    <property type="entry name" value="HisKA"/>
    <property type="match status" value="1"/>
</dbReference>
<proteinExistence type="predicted"/>
<keyword evidence="5 11" id="KW-0418">Kinase</keyword>
<evidence type="ECO:0000259" key="10">
    <source>
        <dbReference type="PROSITE" id="PS50110"/>
    </source>
</evidence>
<evidence type="ECO:0000256" key="2">
    <source>
        <dbReference type="ARBA" id="ARBA00012438"/>
    </source>
</evidence>
<dbReference type="Pfam" id="PF02518">
    <property type="entry name" value="HATPase_c"/>
    <property type="match status" value="1"/>
</dbReference>
<evidence type="ECO:0000259" key="9">
    <source>
        <dbReference type="PROSITE" id="PS50109"/>
    </source>
</evidence>
<dbReference type="SUPFAM" id="SSF52172">
    <property type="entry name" value="CheY-like"/>
    <property type="match status" value="1"/>
</dbReference>
<dbReference type="GO" id="GO:0000155">
    <property type="term" value="F:phosphorelay sensor kinase activity"/>
    <property type="evidence" value="ECO:0007669"/>
    <property type="project" value="InterPro"/>
</dbReference>
<protein>
    <recommendedName>
        <fullName evidence="2">histidine kinase</fullName>
        <ecNumber evidence="2">2.7.13.3</ecNumber>
    </recommendedName>
</protein>
<evidence type="ECO:0000256" key="6">
    <source>
        <dbReference type="ARBA" id="ARBA00023012"/>
    </source>
</evidence>
<dbReference type="InterPro" id="IPR003661">
    <property type="entry name" value="HisK_dim/P_dom"/>
</dbReference>
<dbReference type="InterPro" id="IPR004358">
    <property type="entry name" value="Sig_transdc_His_kin-like_C"/>
</dbReference>
<feature type="domain" description="Response regulatory" evidence="10">
    <location>
        <begin position="17"/>
        <end position="133"/>
    </location>
</feature>
<feature type="modified residue" description="4-aspartylphosphate" evidence="7">
    <location>
        <position position="66"/>
    </location>
</feature>
<keyword evidence="4" id="KW-0808">Transferase</keyword>
<dbReference type="Pfam" id="PF00072">
    <property type="entry name" value="Response_reg"/>
    <property type="match status" value="1"/>
</dbReference>
<dbReference type="SMART" id="SM00387">
    <property type="entry name" value="HATPase_c"/>
    <property type="match status" value="1"/>
</dbReference>
<dbReference type="InterPro" id="IPR005467">
    <property type="entry name" value="His_kinase_dom"/>
</dbReference>
<dbReference type="InterPro" id="IPR036890">
    <property type="entry name" value="HATPase_C_sf"/>
</dbReference>
<dbReference type="SMART" id="SM00448">
    <property type="entry name" value="REC"/>
    <property type="match status" value="1"/>
</dbReference>
<feature type="domain" description="Histidine kinase" evidence="9">
    <location>
        <begin position="169"/>
        <end position="385"/>
    </location>
</feature>
<organism evidence="11">
    <name type="scientific">Leptolyngbya sp. NK1-12</name>
    <dbReference type="NCBI Taxonomy" id="2547451"/>
    <lineage>
        <taxon>Bacteria</taxon>
        <taxon>Bacillati</taxon>
        <taxon>Cyanobacteriota</taxon>
        <taxon>Cyanophyceae</taxon>
        <taxon>Leptolyngbyales</taxon>
        <taxon>Leptolyngbyaceae</taxon>
        <taxon>Leptolyngbya group</taxon>
        <taxon>Leptolyngbya</taxon>
    </lineage>
</organism>
<dbReference type="PANTHER" id="PTHR43547:SF2">
    <property type="entry name" value="HYBRID SIGNAL TRANSDUCTION HISTIDINE KINASE C"/>
    <property type="match status" value="1"/>
</dbReference>
<evidence type="ECO:0000256" key="3">
    <source>
        <dbReference type="ARBA" id="ARBA00022553"/>
    </source>
</evidence>
<dbReference type="Gene3D" id="1.10.287.130">
    <property type="match status" value="1"/>
</dbReference>
<dbReference type="AlphaFoldDB" id="A0AA97AIP9"/>
<reference evidence="11" key="1">
    <citation type="submission" date="2020-05" db="EMBL/GenBank/DDBJ databases">
        <authorList>
            <person name="Zhu T."/>
            <person name="Keshari N."/>
            <person name="Lu X."/>
        </authorList>
    </citation>
    <scope>NUCLEOTIDE SEQUENCE</scope>
    <source>
        <strain evidence="11">NK1-12</strain>
    </source>
</reference>
<dbReference type="CDD" id="cd00075">
    <property type="entry name" value="HATPase"/>
    <property type="match status" value="1"/>
</dbReference>
<keyword evidence="8" id="KW-0175">Coiled coil</keyword>
<name>A0AA97AIP9_9CYAN</name>
<evidence type="ECO:0000256" key="8">
    <source>
        <dbReference type="SAM" id="Coils"/>
    </source>
</evidence>
<evidence type="ECO:0000256" key="1">
    <source>
        <dbReference type="ARBA" id="ARBA00000085"/>
    </source>
</evidence>
<evidence type="ECO:0000256" key="7">
    <source>
        <dbReference type="PROSITE-ProRule" id="PRU00169"/>
    </source>
</evidence>
<keyword evidence="6" id="KW-0902">Two-component regulatory system</keyword>
<dbReference type="Pfam" id="PF00512">
    <property type="entry name" value="HisKA"/>
    <property type="match status" value="1"/>
</dbReference>
<dbReference type="InterPro" id="IPR003594">
    <property type="entry name" value="HATPase_dom"/>
</dbReference>
<dbReference type="CDD" id="cd19920">
    <property type="entry name" value="REC_PA4781-like"/>
    <property type="match status" value="1"/>
</dbReference>
<dbReference type="InterPro" id="IPR001789">
    <property type="entry name" value="Sig_transdc_resp-reg_receiver"/>
</dbReference>
<feature type="coiled-coil region" evidence="8">
    <location>
        <begin position="135"/>
        <end position="162"/>
    </location>
</feature>
<evidence type="ECO:0000256" key="4">
    <source>
        <dbReference type="ARBA" id="ARBA00022679"/>
    </source>
</evidence>
<keyword evidence="3 7" id="KW-0597">Phosphoprotein</keyword>
<dbReference type="EC" id="2.7.13.3" evidence="2"/>
<dbReference type="RefSeq" id="WP_316429672.1">
    <property type="nucleotide sequence ID" value="NZ_CP053586.1"/>
</dbReference>
<dbReference type="Gene3D" id="3.40.50.2300">
    <property type="match status" value="1"/>
</dbReference>
<dbReference type="Gene3D" id="3.30.565.10">
    <property type="entry name" value="Histidine kinase-like ATPase, C-terminal domain"/>
    <property type="match status" value="1"/>
</dbReference>
<dbReference type="SMART" id="SM00388">
    <property type="entry name" value="HisKA"/>
    <property type="match status" value="1"/>
</dbReference>
<dbReference type="SUPFAM" id="SSF55874">
    <property type="entry name" value="ATPase domain of HSP90 chaperone/DNA topoisomerase II/histidine kinase"/>
    <property type="match status" value="1"/>
</dbReference>
<dbReference type="FunFam" id="3.30.565.10:FF:000006">
    <property type="entry name" value="Sensor histidine kinase WalK"/>
    <property type="match status" value="1"/>
</dbReference>
<dbReference type="InterPro" id="IPR011006">
    <property type="entry name" value="CheY-like_superfamily"/>
</dbReference>
<dbReference type="PRINTS" id="PR00344">
    <property type="entry name" value="BCTRLSENSOR"/>
</dbReference>
<comment type="catalytic activity">
    <reaction evidence="1">
        <text>ATP + protein L-histidine = ADP + protein N-phospho-L-histidine.</text>
        <dbReference type="EC" id="2.7.13.3"/>
    </reaction>
</comment>
<sequence length="396" mass="44656">MSSVPTSHTDSPGVRGTILIVDDTPNNLRLLSSMLTKQGYEVRSAISGSVALMAVRTVPLDLILLDINMPKMNGYEVCQQLKADEQTRDIPVIFLSALGEPLDKVQAFQVGGVDYITKPFQVEEVLARVENHLMLRRMQIELQQAKADALRALAQEQELNRLKSEFVAMISHDFRTPLTSIQGFAELLHYGGDTLTTEMQERYFDKINAAVEHMLYLLDEVLMIGRIESGTTQCQPVLLDLEKFCREIYESLELSAHHRYKIQFSYTGDCKQVNIDQVLLNRILTNLLSNAIKYSPEHSQIDFNVYCDTRNAVFEIKDEGIGIPLENQQQLFKTFYRCNNVGQIKGTGLGLAVVKRCVDAHQGQIQLESQEGVGTTVRVQLPIEMNNAVYELQNVT</sequence>